<evidence type="ECO:0000313" key="1">
    <source>
        <dbReference type="EMBL" id="GBP92438.1"/>
    </source>
</evidence>
<dbReference type="Proteomes" id="UP000299102">
    <property type="component" value="Unassembled WGS sequence"/>
</dbReference>
<accession>A0A4C1ZXI9</accession>
<dbReference type="AlphaFoldDB" id="A0A4C1ZXI9"/>
<keyword evidence="2" id="KW-1185">Reference proteome</keyword>
<reference evidence="1 2" key="1">
    <citation type="journal article" date="2019" name="Commun. Biol.">
        <title>The bagworm genome reveals a unique fibroin gene that provides high tensile strength.</title>
        <authorList>
            <person name="Kono N."/>
            <person name="Nakamura H."/>
            <person name="Ohtoshi R."/>
            <person name="Tomita M."/>
            <person name="Numata K."/>
            <person name="Arakawa K."/>
        </authorList>
    </citation>
    <scope>NUCLEOTIDE SEQUENCE [LARGE SCALE GENOMIC DNA]</scope>
</reference>
<organism evidence="1 2">
    <name type="scientific">Eumeta variegata</name>
    <name type="common">Bagworm moth</name>
    <name type="synonym">Eumeta japonica</name>
    <dbReference type="NCBI Taxonomy" id="151549"/>
    <lineage>
        <taxon>Eukaryota</taxon>
        <taxon>Metazoa</taxon>
        <taxon>Ecdysozoa</taxon>
        <taxon>Arthropoda</taxon>
        <taxon>Hexapoda</taxon>
        <taxon>Insecta</taxon>
        <taxon>Pterygota</taxon>
        <taxon>Neoptera</taxon>
        <taxon>Endopterygota</taxon>
        <taxon>Lepidoptera</taxon>
        <taxon>Glossata</taxon>
        <taxon>Ditrysia</taxon>
        <taxon>Tineoidea</taxon>
        <taxon>Psychidae</taxon>
        <taxon>Oiketicinae</taxon>
        <taxon>Eumeta</taxon>
    </lineage>
</organism>
<name>A0A4C1ZXI9_EUMVA</name>
<protein>
    <submittedName>
        <fullName evidence="1">Uncharacterized protein</fullName>
    </submittedName>
</protein>
<sequence>MECGAGAGGGRRAAGGRLINIARTFRKFLPQLPESSSVGKYIDLYDPRENASAPTIFIFPIEGRASRPFYVLSPPRWSRVNSKNAKDLQAMRRQSSTLIEDLDLHQKSNLILTPPLVVLY</sequence>
<proteinExistence type="predicted"/>
<evidence type="ECO:0000313" key="2">
    <source>
        <dbReference type="Proteomes" id="UP000299102"/>
    </source>
</evidence>
<gene>
    <name evidence="1" type="ORF">EVAR_63188_1</name>
</gene>
<dbReference type="EMBL" id="BGZK01002273">
    <property type="protein sequence ID" value="GBP92438.1"/>
    <property type="molecule type" value="Genomic_DNA"/>
</dbReference>
<comment type="caution">
    <text evidence="1">The sequence shown here is derived from an EMBL/GenBank/DDBJ whole genome shotgun (WGS) entry which is preliminary data.</text>
</comment>